<dbReference type="GO" id="GO:0099122">
    <property type="term" value="F:RNA polymerase II C-terminal domain binding"/>
    <property type="evidence" value="ECO:0007669"/>
    <property type="project" value="InterPro"/>
</dbReference>
<dbReference type="InterPro" id="IPR039881">
    <property type="entry name" value="PCIF1-like"/>
</dbReference>
<proteinExistence type="predicted"/>
<dbReference type="EMBL" id="JAKCXM010000193">
    <property type="protein sequence ID" value="KAJ0399128.1"/>
    <property type="molecule type" value="Genomic_DNA"/>
</dbReference>
<accession>A0AAD5Q9T2</accession>
<evidence type="ECO:0000256" key="1">
    <source>
        <dbReference type="SAM" id="MobiDB-lite"/>
    </source>
</evidence>
<dbReference type="Pfam" id="PF12237">
    <property type="entry name" value="PCIF1_WW"/>
    <property type="match status" value="1"/>
</dbReference>
<dbReference type="GO" id="GO:0016422">
    <property type="term" value="F:mRNA (2'-O-methyladenosine-N6-)-methyltransferase activity"/>
    <property type="evidence" value="ECO:0007669"/>
    <property type="project" value="InterPro"/>
</dbReference>
<dbReference type="AlphaFoldDB" id="A0AAD5Q9T2"/>
<dbReference type="Proteomes" id="UP001209570">
    <property type="component" value="Unassembled WGS sequence"/>
</dbReference>
<dbReference type="InterPro" id="IPR022035">
    <property type="entry name" value="PCIF1_WW"/>
</dbReference>
<gene>
    <name evidence="3" type="ORF">P43SY_007534</name>
</gene>
<sequence>MPVRDDPLDAILASMAAKTGNVLKSEASEEQPKTSSVKRKHDAVDEDVAATDASESTGIWNPKDWERLPQALLDDVEQRASSMTISPAMEIARQQVVRQLCQKIRRASEEMGINKLPNSVYETWQFTSRLTVAEVDPLIPHSSSDYSGLFEELVKAGATRTGAKKKCKELTKEAEKMLRRFKAQSYETSQKRRVKVSEEEGMRVLTYGHCSVKLSVSHFTKLQRLYERQSQKRITRPQDRHAFEAAVFSLLLRYDSLDGGGFQAALNEECFDVLLKHFDCKMECFASPLNSRYSRFCSAFLDTDAAFGSVGSFFEFAPRSGSFEANPPFIPKLIKRMADHMTSLLDAAEGALMFVIIIPAWRETEGWQLLHNSRYNQHHELIPQKDHGYCEGKQQIRKTRWRIASFDTSVFFWQNPKALNRWKVTGESIRELRQAFQSKQADERDALGLRNSGKRVRAMKH</sequence>
<organism evidence="3 4">
    <name type="scientific">Pythium insidiosum</name>
    <name type="common">Pythiosis disease agent</name>
    <dbReference type="NCBI Taxonomy" id="114742"/>
    <lineage>
        <taxon>Eukaryota</taxon>
        <taxon>Sar</taxon>
        <taxon>Stramenopiles</taxon>
        <taxon>Oomycota</taxon>
        <taxon>Peronosporomycetes</taxon>
        <taxon>Pythiales</taxon>
        <taxon>Pythiaceae</taxon>
        <taxon>Pythium</taxon>
    </lineage>
</organism>
<dbReference type="PANTHER" id="PTHR21727:SF0">
    <property type="entry name" value="MRNA (2'-O-METHYLADENOSINE-N(6)-)-METHYLTRANSFERASE"/>
    <property type="match status" value="1"/>
</dbReference>
<evidence type="ECO:0000259" key="2">
    <source>
        <dbReference type="Pfam" id="PF12237"/>
    </source>
</evidence>
<protein>
    <recommendedName>
        <fullName evidence="2">PCIF1 WW domain-containing protein</fullName>
    </recommendedName>
</protein>
<name>A0AAD5Q9T2_PYTIN</name>
<comment type="caution">
    <text evidence="3">The sequence shown here is derived from an EMBL/GenBank/DDBJ whole genome shotgun (WGS) entry which is preliminary data.</text>
</comment>
<evidence type="ECO:0000313" key="3">
    <source>
        <dbReference type="EMBL" id="KAJ0399128.1"/>
    </source>
</evidence>
<feature type="domain" description="PCIF1 WW" evidence="2">
    <location>
        <begin position="221"/>
        <end position="392"/>
    </location>
</feature>
<keyword evidence="4" id="KW-1185">Reference proteome</keyword>
<feature type="region of interest" description="Disordered" evidence="1">
    <location>
        <begin position="21"/>
        <end position="61"/>
    </location>
</feature>
<reference evidence="3" key="1">
    <citation type="submission" date="2021-12" db="EMBL/GenBank/DDBJ databases">
        <title>Prjna785345.</title>
        <authorList>
            <person name="Rujirawat T."/>
            <person name="Krajaejun T."/>
        </authorList>
    </citation>
    <scope>NUCLEOTIDE SEQUENCE</scope>
    <source>
        <strain evidence="3">Pi057C3</strain>
    </source>
</reference>
<evidence type="ECO:0000313" key="4">
    <source>
        <dbReference type="Proteomes" id="UP001209570"/>
    </source>
</evidence>
<dbReference type="PANTHER" id="PTHR21727">
    <property type="entry name" value="PHOSPHORYLATED CTD INTERACTING FACTOR 1"/>
    <property type="match status" value="1"/>
</dbReference>